<reference evidence="2" key="2">
    <citation type="submission" date="2025-08" db="UniProtKB">
        <authorList>
            <consortium name="RefSeq"/>
        </authorList>
    </citation>
    <scope>IDENTIFICATION</scope>
    <source>
        <tissue evidence="2">Leaf</tissue>
    </source>
</reference>
<keyword evidence="1" id="KW-1185">Reference proteome</keyword>
<organism evidence="1 2">
    <name type="scientific">Nicotiana tabacum</name>
    <name type="common">Common tobacco</name>
    <dbReference type="NCBI Taxonomy" id="4097"/>
    <lineage>
        <taxon>Eukaryota</taxon>
        <taxon>Viridiplantae</taxon>
        <taxon>Streptophyta</taxon>
        <taxon>Embryophyta</taxon>
        <taxon>Tracheophyta</taxon>
        <taxon>Spermatophyta</taxon>
        <taxon>Magnoliopsida</taxon>
        <taxon>eudicotyledons</taxon>
        <taxon>Gunneridae</taxon>
        <taxon>Pentapetalae</taxon>
        <taxon>asterids</taxon>
        <taxon>lamiids</taxon>
        <taxon>Solanales</taxon>
        <taxon>Solanaceae</taxon>
        <taxon>Nicotianoideae</taxon>
        <taxon>Nicotianeae</taxon>
        <taxon>Nicotiana</taxon>
    </lineage>
</organism>
<reference evidence="1" key="1">
    <citation type="journal article" date="2014" name="Nat. Commun.">
        <title>The tobacco genome sequence and its comparison with those of tomato and potato.</title>
        <authorList>
            <person name="Sierro N."/>
            <person name="Battey J.N."/>
            <person name="Ouadi S."/>
            <person name="Bakaher N."/>
            <person name="Bovet L."/>
            <person name="Willig A."/>
            <person name="Goepfert S."/>
            <person name="Peitsch M.C."/>
            <person name="Ivanov N.V."/>
        </authorList>
    </citation>
    <scope>NUCLEOTIDE SEQUENCE [LARGE SCALE GENOMIC DNA]</scope>
</reference>
<accession>A0AC58UI42</accession>
<proteinExistence type="predicted"/>
<protein>
    <submittedName>
        <fullName evidence="2">Uncharacterized protein LOC142180957</fullName>
    </submittedName>
</protein>
<dbReference type="RefSeq" id="XP_075109163.1">
    <property type="nucleotide sequence ID" value="XM_075253062.1"/>
</dbReference>
<dbReference type="Proteomes" id="UP000790787">
    <property type="component" value="Chromosome 5"/>
</dbReference>
<evidence type="ECO:0000313" key="1">
    <source>
        <dbReference type="Proteomes" id="UP000790787"/>
    </source>
</evidence>
<name>A0AC58UI42_TOBAC</name>
<gene>
    <name evidence="2" type="primary">LOC142180957</name>
</gene>
<evidence type="ECO:0000313" key="2">
    <source>
        <dbReference type="RefSeq" id="XP_075109163.1"/>
    </source>
</evidence>
<sequence>MGLNTVIGALFQEGTSQVIPSYFNGQHFSHWKARMETYTMSYDIKVWRAIKKGNLPIPPRKDKDGEIKVSSGPLNLDDYTKEQTSIVQVNAKAKNLLYNAINGEEYEKISSCETAKEMLDKIEVIYEGTNKVKETRINLLVHEYELSQIKERESIEEMFSRFRKIIGDLKSFGRPLKTGEQVRKILRSVPTTWQPTSLPWNVKILITHVPEKKENISFKVTVVEFENEEEEEGGEQDENIAMLSIVVSNMMKKIRGGIKGKKFARKGRPHNENDIRYYECGKFVYIQAECPELKREINKGFQKKKSFGACSDEEGSESEEITNICFMAIRESDDDLLENEQDED</sequence>